<comment type="caution">
    <text evidence="1">The sequence shown here is derived from an EMBL/GenBank/DDBJ whole genome shotgun (WGS) entry which is preliminary data.</text>
</comment>
<gene>
    <name evidence="1" type="ORF">AMELA_G00263040</name>
</gene>
<protein>
    <submittedName>
        <fullName evidence="1">Uncharacterized protein</fullName>
    </submittedName>
</protein>
<sequence>MPWRLWCELHFRTDNESDDKPRACSKDLKDLLKFCVGWEVAKESMAVEVINGDLPRAPTYLLLYPPITRALQRLPAIQDGLDYVYWVTLDYMQVWFWAYLTLIIQQLELHISSLTFTLSLLPYSCSVNVSVLL</sequence>
<dbReference type="EMBL" id="JAAGNN010000025">
    <property type="protein sequence ID" value="KAF4072443.1"/>
    <property type="molecule type" value="Genomic_DNA"/>
</dbReference>
<dbReference type="Proteomes" id="UP000593565">
    <property type="component" value="Unassembled WGS sequence"/>
</dbReference>
<proteinExistence type="predicted"/>
<name>A0A7J5ZPP8_AMEME</name>
<evidence type="ECO:0000313" key="1">
    <source>
        <dbReference type="EMBL" id="KAF4072443.1"/>
    </source>
</evidence>
<accession>A0A7J5ZPP8</accession>
<organism evidence="1 2">
    <name type="scientific">Ameiurus melas</name>
    <name type="common">Black bullhead</name>
    <name type="synonym">Silurus melas</name>
    <dbReference type="NCBI Taxonomy" id="219545"/>
    <lineage>
        <taxon>Eukaryota</taxon>
        <taxon>Metazoa</taxon>
        <taxon>Chordata</taxon>
        <taxon>Craniata</taxon>
        <taxon>Vertebrata</taxon>
        <taxon>Euteleostomi</taxon>
        <taxon>Actinopterygii</taxon>
        <taxon>Neopterygii</taxon>
        <taxon>Teleostei</taxon>
        <taxon>Ostariophysi</taxon>
        <taxon>Siluriformes</taxon>
        <taxon>Ictaluridae</taxon>
        <taxon>Ameiurus</taxon>
    </lineage>
</organism>
<dbReference type="AlphaFoldDB" id="A0A7J5ZPP8"/>
<reference evidence="1 2" key="1">
    <citation type="submission" date="2020-02" db="EMBL/GenBank/DDBJ databases">
        <title>A chromosome-scale genome assembly of the black bullhead catfish (Ameiurus melas).</title>
        <authorList>
            <person name="Wen M."/>
            <person name="Zham M."/>
            <person name="Cabau C."/>
            <person name="Klopp C."/>
            <person name="Donnadieu C."/>
            <person name="Roques C."/>
            <person name="Bouchez O."/>
            <person name="Lampietro C."/>
            <person name="Jouanno E."/>
            <person name="Herpin A."/>
            <person name="Louis A."/>
            <person name="Berthelot C."/>
            <person name="Parey E."/>
            <person name="Roest-Crollius H."/>
            <person name="Braasch I."/>
            <person name="Postlethwait J."/>
            <person name="Robinson-Rechavi M."/>
            <person name="Echchiki A."/>
            <person name="Begum T."/>
            <person name="Montfort J."/>
            <person name="Schartl M."/>
            <person name="Bobe J."/>
            <person name="Guiguen Y."/>
        </authorList>
    </citation>
    <scope>NUCLEOTIDE SEQUENCE [LARGE SCALE GENOMIC DNA]</scope>
    <source>
        <strain evidence="1">M_S1</strain>
        <tissue evidence="1">Blood</tissue>
    </source>
</reference>
<evidence type="ECO:0000313" key="2">
    <source>
        <dbReference type="Proteomes" id="UP000593565"/>
    </source>
</evidence>
<keyword evidence="2" id="KW-1185">Reference proteome</keyword>